<reference evidence="2" key="1">
    <citation type="journal article" date="2020" name="Microb. Genom.">
        <title>Genetic diversity of clinical and environmental Mucorales isolates obtained from an investigation of mucormycosis cases among solid organ transplant recipients.</title>
        <authorList>
            <person name="Nguyen M.H."/>
            <person name="Kaul D."/>
            <person name="Muto C."/>
            <person name="Cheng S.J."/>
            <person name="Richter R.A."/>
            <person name="Bruno V.M."/>
            <person name="Liu G."/>
            <person name="Beyhan S."/>
            <person name="Sundermann A.J."/>
            <person name="Mounaud S."/>
            <person name="Pasculle A.W."/>
            <person name="Nierman W.C."/>
            <person name="Driscoll E."/>
            <person name="Cumbie R."/>
            <person name="Clancy C.J."/>
            <person name="Dupont C.L."/>
        </authorList>
    </citation>
    <scope>NUCLEOTIDE SEQUENCE</scope>
    <source>
        <strain evidence="2">GL11</strain>
    </source>
</reference>
<evidence type="ECO:0000313" key="2">
    <source>
        <dbReference type="EMBL" id="KAG1275138.1"/>
    </source>
</evidence>
<feature type="region of interest" description="Disordered" evidence="1">
    <location>
        <begin position="1"/>
        <end position="20"/>
    </location>
</feature>
<dbReference type="EMBL" id="JAANQT010010434">
    <property type="protein sequence ID" value="KAG1275138.1"/>
    <property type="molecule type" value="Genomic_DNA"/>
</dbReference>
<gene>
    <name evidence="2" type="ORF">G6F64_014962</name>
</gene>
<protein>
    <submittedName>
        <fullName evidence="2">Uncharacterized protein</fullName>
    </submittedName>
</protein>
<keyword evidence="3" id="KW-1185">Reference proteome</keyword>
<sequence length="120" mass="12833">MGDVGRERPDRRGQANAVQPRQVAIAQLTSAAQGPRGADAALVGTLHQPRLIGQQLVADLAGGQRVARHAFAQHLRHRTERHLEFAAAAIGLDRAHFEVAAVAARVEGVEDEAARRQGGR</sequence>
<organism evidence="2 3">
    <name type="scientific">Rhizopus oryzae</name>
    <name type="common">Mucormycosis agent</name>
    <name type="synonym">Rhizopus arrhizus var. delemar</name>
    <dbReference type="NCBI Taxonomy" id="64495"/>
    <lineage>
        <taxon>Eukaryota</taxon>
        <taxon>Fungi</taxon>
        <taxon>Fungi incertae sedis</taxon>
        <taxon>Mucoromycota</taxon>
        <taxon>Mucoromycotina</taxon>
        <taxon>Mucoromycetes</taxon>
        <taxon>Mucorales</taxon>
        <taxon>Mucorineae</taxon>
        <taxon>Rhizopodaceae</taxon>
        <taxon>Rhizopus</taxon>
    </lineage>
</organism>
<name>A0A9P6WSF4_RHIOR</name>
<proteinExistence type="predicted"/>
<accession>A0A9P6WSF4</accession>
<comment type="caution">
    <text evidence="2">The sequence shown here is derived from an EMBL/GenBank/DDBJ whole genome shotgun (WGS) entry which is preliminary data.</text>
</comment>
<dbReference type="AlphaFoldDB" id="A0A9P6WSF4"/>
<evidence type="ECO:0000256" key="1">
    <source>
        <dbReference type="SAM" id="MobiDB-lite"/>
    </source>
</evidence>
<dbReference type="Proteomes" id="UP000716291">
    <property type="component" value="Unassembled WGS sequence"/>
</dbReference>
<evidence type="ECO:0000313" key="3">
    <source>
        <dbReference type="Proteomes" id="UP000716291"/>
    </source>
</evidence>
<feature type="compositionally biased region" description="Basic and acidic residues" evidence="1">
    <location>
        <begin position="1"/>
        <end position="13"/>
    </location>
</feature>